<feature type="transmembrane region" description="Helical" evidence="3">
    <location>
        <begin position="231"/>
        <end position="255"/>
    </location>
</feature>
<dbReference type="InterPro" id="IPR003599">
    <property type="entry name" value="Ig_sub"/>
</dbReference>
<feature type="chain" id="PRO_5042579269" evidence="4">
    <location>
        <begin position="20"/>
        <end position="324"/>
    </location>
</feature>
<feature type="signal peptide" evidence="4">
    <location>
        <begin position="1"/>
        <end position="19"/>
    </location>
</feature>
<keyword evidence="1" id="KW-0393">Immunoglobulin domain</keyword>
<evidence type="ECO:0000256" key="2">
    <source>
        <dbReference type="SAM" id="MobiDB-lite"/>
    </source>
</evidence>
<evidence type="ECO:0000256" key="4">
    <source>
        <dbReference type="SAM" id="SignalP"/>
    </source>
</evidence>
<dbReference type="InterPro" id="IPR013783">
    <property type="entry name" value="Ig-like_fold"/>
</dbReference>
<name>A0AAJ7LGT1_LATCA</name>
<protein>
    <submittedName>
        <fullName evidence="7">Uncharacterized protein LOC108876943</fullName>
    </submittedName>
</protein>
<dbReference type="Pfam" id="PF00047">
    <property type="entry name" value="ig"/>
    <property type="match status" value="1"/>
</dbReference>
<feature type="region of interest" description="Disordered" evidence="2">
    <location>
        <begin position="282"/>
        <end position="324"/>
    </location>
</feature>
<feature type="domain" description="Ig-like" evidence="5">
    <location>
        <begin position="126"/>
        <end position="218"/>
    </location>
</feature>
<keyword evidence="3" id="KW-0812">Transmembrane</keyword>
<evidence type="ECO:0000256" key="3">
    <source>
        <dbReference type="SAM" id="Phobius"/>
    </source>
</evidence>
<keyword evidence="3" id="KW-0472">Membrane</keyword>
<dbReference type="SUPFAM" id="SSF48726">
    <property type="entry name" value="Immunoglobulin"/>
    <property type="match status" value="2"/>
</dbReference>
<keyword evidence="4" id="KW-0732">Signal</keyword>
<dbReference type="InterPro" id="IPR007110">
    <property type="entry name" value="Ig-like_dom"/>
</dbReference>
<proteinExistence type="predicted"/>
<gene>
    <name evidence="7" type="primary">LOC108876943</name>
</gene>
<dbReference type="AlphaFoldDB" id="A0AAJ7LGT1"/>
<dbReference type="InterPro" id="IPR036179">
    <property type="entry name" value="Ig-like_dom_sf"/>
</dbReference>
<dbReference type="PROSITE" id="PS50835">
    <property type="entry name" value="IG_LIKE"/>
    <property type="match status" value="2"/>
</dbReference>
<feature type="domain" description="Ig-like" evidence="5">
    <location>
        <begin position="14"/>
        <end position="109"/>
    </location>
</feature>
<keyword evidence="3" id="KW-1133">Transmembrane helix</keyword>
<dbReference type="Gene3D" id="2.60.40.10">
    <property type="entry name" value="Immunoglobulins"/>
    <property type="match status" value="2"/>
</dbReference>
<dbReference type="InterPro" id="IPR013151">
    <property type="entry name" value="Immunoglobulin_dom"/>
</dbReference>
<sequence>MNTITILLCTLAMPVISQTNEIVPVRILSQQKSISENSNLYVTCSTFGFKKNQQKVFVYLCKDGLGILKLVQKQDQHDTTFTMYNVGRNYSGNYSCAYSRAEYKPSEVATKGHNIIQILVIANFLPADISVAGQSTVNEGDNVEFRCTVSDTLQTLGKCQLIQSYLRRNEIVLQVQVFNVTRMETTFTIEDAVTRDTGHYSCVVLPSKCIQSHEKTLHGKNAVFLEVKVNLLLRVAVSCGVISLMLLLCVCLWWITKKQGHSGLHNQCTVSQQANTGMVEEELGQTEGQDLEAQDEESFSMGEEKGYQNGMAAEDSTYSDDYEE</sequence>
<dbReference type="GeneID" id="108876943"/>
<dbReference type="Proteomes" id="UP000694890">
    <property type="component" value="Linkage group LG2"/>
</dbReference>
<dbReference type="SMART" id="SM00409">
    <property type="entry name" value="IG"/>
    <property type="match status" value="2"/>
</dbReference>
<organism evidence="6 7">
    <name type="scientific">Lates calcarifer</name>
    <name type="common">Barramundi</name>
    <name type="synonym">Holocentrus calcarifer</name>
    <dbReference type="NCBI Taxonomy" id="8187"/>
    <lineage>
        <taxon>Eukaryota</taxon>
        <taxon>Metazoa</taxon>
        <taxon>Chordata</taxon>
        <taxon>Craniata</taxon>
        <taxon>Vertebrata</taxon>
        <taxon>Euteleostomi</taxon>
        <taxon>Actinopterygii</taxon>
        <taxon>Neopterygii</taxon>
        <taxon>Teleostei</taxon>
        <taxon>Neoteleostei</taxon>
        <taxon>Acanthomorphata</taxon>
        <taxon>Carangaria</taxon>
        <taxon>Carangaria incertae sedis</taxon>
        <taxon>Centropomidae</taxon>
        <taxon>Lates</taxon>
    </lineage>
</organism>
<evidence type="ECO:0000256" key="1">
    <source>
        <dbReference type="ARBA" id="ARBA00023319"/>
    </source>
</evidence>
<evidence type="ECO:0000313" key="6">
    <source>
        <dbReference type="Proteomes" id="UP000694890"/>
    </source>
</evidence>
<reference evidence="7" key="1">
    <citation type="submission" date="2025-08" db="UniProtKB">
        <authorList>
            <consortium name="RefSeq"/>
        </authorList>
    </citation>
    <scope>IDENTIFICATION</scope>
    <source>
        <tissue evidence="7">Brain</tissue>
    </source>
</reference>
<accession>A0AAJ7LGT1</accession>
<evidence type="ECO:0000313" key="7">
    <source>
        <dbReference type="RefSeq" id="XP_018522300.1"/>
    </source>
</evidence>
<evidence type="ECO:0000259" key="5">
    <source>
        <dbReference type="PROSITE" id="PS50835"/>
    </source>
</evidence>
<feature type="compositionally biased region" description="Acidic residues" evidence="2">
    <location>
        <begin position="282"/>
        <end position="298"/>
    </location>
</feature>
<dbReference type="KEGG" id="lcf:108876943"/>
<dbReference type="RefSeq" id="XP_018522300.1">
    <property type="nucleotide sequence ID" value="XM_018666784.2"/>
</dbReference>